<evidence type="ECO:0000313" key="3">
    <source>
        <dbReference type="EMBL" id="MEI5906948.1"/>
    </source>
</evidence>
<dbReference type="InterPro" id="IPR036412">
    <property type="entry name" value="HAD-like_sf"/>
</dbReference>
<dbReference type="Pfam" id="PF00702">
    <property type="entry name" value="Hydrolase"/>
    <property type="match status" value="1"/>
</dbReference>
<sequence>MEKAMIFDMDGTLFQTHKILEISLEDTFNHLRSIDLWDSETPINKYKSIMGVPLPVVWETLLPNHDKSIHKYTDEYFLERLIENIERGKGALYPNVAELFSYLKNEDYAIFIASNGLTKYLQAIVRHYGLDQWVTETFSIQLIDSLDKADLVKLIVEKYDIKQAAVVGDRLSDILAAKRNGFKAVGCQFDFAQADELAQADLIIEDLLEIQSILGSDNKSQLLPL</sequence>
<dbReference type="PANTHER" id="PTHR43434">
    <property type="entry name" value="PHOSPHOGLYCOLATE PHOSPHATASE"/>
    <property type="match status" value="1"/>
</dbReference>
<dbReference type="Gene3D" id="1.10.150.240">
    <property type="entry name" value="Putative phosphatase, domain 2"/>
    <property type="match status" value="1"/>
</dbReference>
<reference evidence="3 4" key="1">
    <citation type="journal article" date="2018" name="J. Microbiol.">
        <title>Bacillus spongiae sp. nov., isolated from sponge of Jeju Island.</title>
        <authorList>
            <person name="Lee G.E."/>
            <person name="Im W.T."/>
            <person name="Park J.S."/>
        </authorList>
    </citation>
    <scope>NUCLEOTIDE SEQUENCE [LARGE SCALE GENOMIC DNA]</scope>
    <source>
        <strain evidence="3 4">135PIL107-10</strain>
    </source>
</reference>
<evidence type="ECO:0000313" key="4">
    <source>
        <dbReference type="Proteomes" id="UP001312865"/>
    </source>
</evidence>
<organism evidence="3 4">
    <name type="scientific">Bacillus spongiae</name>
    <dbReference type="NCBI Taxonomy" id="2683610"/>
    <lineage>
        <taxon>Bacteria</taxon>
        <taxon>Bacillati</taxon>
        <taxon>Bacillota</taxon>
        <taxon>Bacilli</taxon>
        <taxon>Bacillales</taxon>
        <taxon>Bacillaceae</taxon>
        <taxon>Bacillus</taxon>
    </lineage>
</organism>
<dbReference type="SUPFAM" id="SSF56784">
    <property type="entry name" value="HAD-like"/>
    <property type="match status" value="1"/>
</dbReference>
<dbReference type="Proteomes" id="UP001312865">
    <property type="component" value="Unassembled WGS sequence"/>
</dbReference>
<keyword evidence="2" id="KW-0460">Magnesium</keyword>
<dbReference type="SFLD" id="SFLDG01129">
    <property type="entry name" value="C1.5:_HAD__Beta-PGM__Phosphata"/>
    <property type="match status" value="1"/>
</dbReference>
<proteinExistence type="predicted"/>
<dbReference type="InterPro" id="IPR023198">
    <property type="entry name" value="PGP-like_dom2"/>
</dbReference>
<name>A0ABU8HC83_9BACI</name>
<accession>A0ABU8HC83</accession>
<keyword evidence="4" id="KW-1185">Reference proteome</keyword>
<dbReference type="PANTHER" id="PTHR43434:SF1">
    <property type="entry name" value="PHOSPHOGLYCOLATE PHOSPHATASE"/>
    <property type="match status" value="1"/>
</dbReference>
<dbReference type="EMBL" id="JBBAXC010000005">
    <property type="protein sequence ID" value="MEI5906948.1"/>
    <property type="molecule type" value="Genomic_DNA"/>
</dbReference>
<protein>
    <submittedName>
        <fullName evidence="3">HAD hydrolase-like protein</fullName>
    </submittedName>
</protein>
<dbReference type="SFLD" id="SFLDS00003">
    <property type="entry name" value="Haloacid_Dehalogenase"/>
    <property type="match status" value="1"/>
</dbReference>
<evidence type="ECO:0000256" key="2">
    <source>
        <dbReference type="ARBA" id="ARBA00022842"/>
    </source>
</evidence>
<dbReference type="Gene3D" id="3.40.50.1000">
    <property type="entry name" value="HAD superfamily/HAD-like"/>
    <property type="match status" value="1"/>
</dbReference>
<gene>
    <name evidence="3" type="ORF">WAK64_07740</name>
</gene>
<evidence type="ECO:0000256" key="1">
    <source>
        <dbReference type="ARBA" id="ARBA00022801"/>
    </source>
</evidence>
<dbReference type="InterPro" id="IPR023214">
    <property type="entry name" value="HAD_sf"/>
</dbReference>
<comment type="caution">
    <text evidence="3">The sequence shown here is derived from an EMBL/GenBank/DDBJ whole genome shotgun (WGS) entry which is preliminary data.</text>
</comment>
<dbReference type="InterPro" id="IPR050155">
    <property type="entry name" value="HAD-like_hydrolase_sf"/>
</dbReference>
<keyword evidence="1" id="KW-0378">Hydrolase</keyword>
<dbReference type="RefSeq" id="WP_336586390.1">
    <property type="nucleotide sequence ID" value="NZ_JBBAXC010000005.1"/>
</dbReference>